<comment type="caution">
    <text evidence="3">The sequence shown here is derived from an EMBL/GenBank/DDBJ whole genome shotgun (WGS) entry which is preliminary data.</text>
</comment>
<gene>
    <name evidence="3" type="ORF">GCM10010971_11220</name>
</gene>
<keyword evidence="4" id="KW-1185">Reference proteome</keyword>
<accession>A0ABQ2PI65</accession>
<evidence type="ECO:0000313" key="4">
    <source>
        <dbReference type="Proteomes" id="UP000621859"/>
    </source>
</evidence>
<dbReference type="InterPro" id="IPR036291">
    <property type="entry name" value="NAD(P)-bd_dom_sf"/>
</dbReference>
<proteinExistence type="inferred from homology"/>
<sequence length="272" mass="28554">MSIPKMSDAPRLAGKRAIIYAASGAIGKAIALAFASEGAKVFLTGRNLAKVRQVAEEIAAFGGDAQAAEVDALDSQAVEHHFSTVVTSAGRVDISFNAISIPQEGIQSIALAELSVDSFMRPLTHYFQSQFITTRSAARHMVIQKSGVILMHTPEPARLGAPLVGGMGPAWAAIEGLSRALSAEVAAHGVRAVCLRTTGIPETGTIELVFGLHAKAYGMTREQFQALMESRTHRQRSTTLQELAQVAAFVASDQAAAMTGTVVNLTGGAIVD</sequence>
<protein>
    <submittedName>
        <fullName evidence="3">Short-chain dehydrogenase</fullName>
    </submittedName>
</protein>
<comment type="similarity">
    <text evidence="1">Belongs to the short-chain dehydrogenases/reductases (SDR) family.</text>
</comment>
<evidence type="ECO:0000256" key="1">
    <source>
        <dbReference type="ARBA" id="ARBA00006484"/>
    </source>
</evidence>
<dbReference type="PANTHER" id="PTHR43669">
    <property type="entry name" value="5-KETO-D-GLUCONATE 5-REDUCTASE"/>
    <property type="match status" value="1"/>
</dbReference>
<organism evidence="3 4">
    <name type="scientific">Silvimonas amylolytica</name>
    <dbReference type="NCBI Taxonomy" id="449663"/>
    <lineage>
        <taxon>Bacteria</taxon>
        <taxon>Pseudomonadati</taxon>
        <taxon>Pseudomonadota</taxon>
        <taxon>Betaproteobacteria</taxon>
        <taxon>Neisseriales</taxon>
        <taxon>Chitinibacteraceae</taxon>
        <taxon>Silvimonas</taxon>
    </lineage>
</organism>
<evidence type="ECO:0000313" key="3">
    <source>
        <dbReference type="EMBL" id="GGP25303.1"/>
    </source>
</evidence>
<dbReference type="SUPFAM" id="SSF51735">
    <property type="entry name" value="NAD(P)-binding Rossmann-fold domains"/>
    <property type="match status" value="1"/>
</dbReference>
<evidence type="ECO:0000256" key="2">
    <source>
        <dbReference type="ARBA" id="ARBA00023002"/>
    </source>
</evidence>
<dbReference type="InterPro" id="IPR002347">
    <property type="entry name" value="SDR_fam"/>
</dbReference>
<dbReference type="Gene3D" id="3.40.50.720">
    <property type="entry name" value="NAD(P)-binding Rossmann-like Domain"/>
    <property type="match status" value="1"/>
</dbReference>
<name>A0ABQ2PI65_9NEIS</name>
<dbReference type="PANTHER" id="PTHR43669:SF3">
    <property type="entry name" value="ALCOHOL DEHYDROGENASE, PUTATIVE (AFU_ORTHOLOGUE AFUA_3G03445)-RELATED"/>
    <property type="match status" value="1"/>
</dbReference>
<reference evidence="4" key="1">
    <citation type="journal article" date="2019" name="Int. J. Syst. Evol. Microbiol.">
        <title>The Global Catalogue of Microorganisms (GCM) 10K type strain sequencing project: providing services to taxonomists for standard genome sequencing and annotation.</title>
        <authorList>
            <consortium name="The Broad Institute Genomics Platform"/>
            <consortium name="The Broad Institute Genome Sequencing Center for Infectious Disease"/>
            <person name="Wu L."/>
            <person name="Ma J."/>
        </authorList>
    </citation>
    <scope>NUCLEOTIDE SEQUENCE [LARGE SCALE GENOMIC DNA]</scope>
    <source>
        <strain evidence="4">CGMCC 1.8860</strain>
    </source>
</reference>
<dbReference type="Proteomes" id="UP000621859">
    <property type="component" value="Unassembled WGS sequence"/>
</dbReference>
<dbReference type="PRINTS" id="PR00081">
    <property type="entry name" value="GDHRDH"/>
</dbReference>
<dbReference type="Pfam" id="PF13561">
    <property type="entry name" value="adh_short_C2"/>
    <property type="match status" value="1"/>
</dbReference>
<keyword evidence="2" id="KW-0560">Oxidoreductase</keyword>
<dbReference type="EMBL" id="BMLY01000001">
    <property type="protein sequence ID" value="GGP25303.1"/>
    <property type="molecule type" value="Genomic_DNA"/>
</dbReference>
<dbReference type="RefSeq" id="WP_229678768.1">
    <property type="nucleotide sequence ID" value="NZ_BMLY01000001.1"/>
</dbReference>